<protein>
    <submittedName>
        <fullName evidence="1">Uncharacterized protein</fullName>
    </submittedName>
</protein>
<reference evidence="1" key="1">
    <citation type="submission" date="2020-02" db="EMBL/GenBank/DDBJ databases">
        <authorList>
            <person name="Meier V. D."/>
        </authorList>
    </citation>
    <scope>NUCLEOTIDE SEQUENCE</scope>
    <source>
        <strain evidence="1">AVDCRST_MAG78</strain>
    </source>
</reference>
<organism evidence="1">
    <name type="scientific">uncultured Rubrobacteraceae bacterium</name>
    <dbReference type="NCBI Taxonomy" id="349277"/>
    <lineage>
        <taxon>Bacteria</taxon>
        <taxon>Bacillati</taxon>
        <taxon>Actinomycetota</taxon>
        <taxon>Rubrobacteria</taxon>
        <taxon>Rubrobacterales</taxon>
        <taxon>Rubrobacteraceae</taxon>
        <taxon>environmental samples</taxon>
    </lineage>
</organism>
<gene>
    <name evidence="1" type="ORF">AVDCRST_MAG78-3686</name>
</gene>
<name>A0A6J4QVK3_9ACTN</name>
<accession>A0A6J4QVK3</accession>
<dbReference type="AlphaFoldDB" id="A0A6J4QVK3"/>
<sequence>MLEPQLLANPLLVKAYDDFAVYNGGGGGLGVDLDHLLHGVEVGTDVLLGELDVVLR</sequence>
<dbReference type="EMBL" id="CADCVB010000240">
    <property type="protein sequence ID" value="CAA9453404.1"/>
    <property type="molecule type" value="Genomic_DNA"/>
</dbReference>
<evidence type="ECO:0000313" key="1">
    <source>
        <dbReference type="EMBL" id="CAA9453404.1"/>
    </source>
</evidence>
<proteinExistence type="predicted"/>